<organism evidence="4 5">
    <name type="scientific">Paratrimastix pyriformis</name>
    <dbReference type="NCBI Taxonomy" id="342808"/>
    <lineage>
        <taxon>Eukaryota</taxon>
        <taxon>Metamonada</taxon>
        <taxon>Preaxostyla</taxon>
        <taxon>Paratrimastigidae</taxon>
        <taxon>Paratrimastix</taxon>
    </lineage>
</organism>
<feature type="compositionally biased region" description="Basic residues" evidence="2">
    <location>
        <begin position="28"/>
        <end position="45"/>
    </location>
</feature>
<feature type="domain" description="Pseudouridine synthase RsuA/RluA-like" evidence="3">
    <location>
        <begin position="160"/>
        <end position="366"/>
    </location>
</feature>
<proteinExistence type="predicted"/>
<dbReference type="InterPro" id="IPR050188">
    <property type="entry name" value="RluA_PseudoU_synthase"/>
</dbReference>
<sequence length="629" mass="67628">MDQPTPPPAEPANPQPQAAPEKTGWREGKKHKLPPMKKDSRKKPRTGYLPEIPLPTITPNPEVFTYAGLRCVEPYYVSLSTMAKRRWVGKTVLSIFEEEFPVYRQYQGPCIDGGRIRVNDRRVERSFVINDGDQVSHIFHHHEPCVFDMPIEIISNTPELVVVSKPPSIPVHPCGRYHFNTLFSRLEKEFGFVGLHALNRLDQAVSGVVLLGRNKQSSGKILEDLRTGAVRKHYIARVWGAFPESVCGWGGQGAAQGRPILAAHAPSWHRTIPTLADAFRSCVCPPARRTLTVDAALTWSAPHLRTVRVAKPDEDAGKASVTRFTRICASRDGTQSLIFSTSLAPWGDAGEPISGRTHQLRVHLAHAGFPIVGDLVYGPNRPRVAFPKFFMGKPGSYQGARHPPPCLLHPYLPAPPAAAQETSPAPSPSPSAPAPSPALSAACEEEDADADAGRQGDGLARVPHSDVIRIPAHPYLSDPYYCFECRGAVYMPPCQEAESPLAATATPTATSAATSPAAVPGVPPAEAASPQPVPATGASASLSSTCAAPTPAVASSPQPRPGESHPRIQSDIYEVNDMAICLHSLCYQGPGFLFQSQAPDWALEILDGRPLPPIPASAVDSAPPTPPPS</sequence>
<dbReference type="SUPFAM" id="SSF55120">
    <property type="entry name" value="Pseudouridine synthase"/>
    <property type="match status" value="1"/>
</dbReference>
<dbReference type="PANTHER" id="PTHR21600:SF40">
    <property type="entry name" value="PSEUDOURIDYLATE SYNTHASE RPUSD2"/>
    <property type="match status" value="1"/>
</dbReference>
<dbReference type="EMBL" id="JAPMOS010000025">
    <property type="protein sequence ID" value="KAJ4458870.1"/>
    <property type="molecule type" value="Genomic_DNA"/>
</dbReference>
<gene>
    <name evidence="4" type="ORF">PAPYR_5402</name>
</gene>
<dbReference type="PANTHER" id="PTHR21600">
    <property type="entry name" value="MITOCHONDRIAL RNA PSEUDOURIDINE SYNTHASE"/>
    <property type="match status" value="1"/>
</dbReference>
<reference evidence="4" key="1">
    <citation type="journal article" date="2022" name="bioRxiv">
        <title>Genomics of Preaxostyla Flagellates Illuminates Evolutionary Transitions and the Path Towards Mitochondrial Loss.</title>
        <authorList>
            <person name="Novak L.V.F."/>
            <person name="Treitli S.C."/>
            <person name="Pyrih J."/>
            <person name="Halakuc P."/>
            <person name="Pipaliya S.V."/>
            <person name="Vacek V."/>
            <person name="Brzon O."/>
            <person name="Soukal P."/>
            <person name="Eme L."/>
            <person name="Dacks J.B."/>
            <person name="Karnkowska A."/>
            <person name="Elias M."/>
            <person name="Hampl V."/>
        </authorList>
    </citation>
    <scope>NUCLEOTIDE SEQUENCE</scope>
    <source>
        <strain evidence="4">RCP-MX</strain>
    </source>
</reference>
<feature type="compositionally biased region" description="Polar residues" evidence="2">
    <location>
        <begin position="538"/>
        <end position="557"/>
    </location>
</feature>
<evidence type="ECO:0000313" key="5">
    <source>
        <dbReference type="Proteomes" id="UP001141327"/>
    </source>
</evidence>
<dbReference type="InterPro" id="IPR006224">
    <property type="entry name" value="PsdUridine_synth_RluA-like_CS"/>
</dbReference>
<dbReference type="InterPro" id="IPR006145">
    <property type="entry name" value="PsdUridine_synth_RsuA/RluA"/>
</dbReference>
<feature type="region of interest" description="Disordered" evidence="2">
    <location>
        <begin position="1"/>
        <end position="52"/>
    </location>
</feature>
<dbReference type="Pfam" id="PF00849">
    <property type="entry name" value="PseudoU_synth_2"/>
    <property type="match status" value="1"/>
</dbReference>
<dbReference type="PROSITE" id="PS50889">
    <property type="entry name" value="S4"/>
    <property type="match status" value="1"/>
</dbReference>
<evidence type="ECO:0000313" key="4">
    <source>
        <dbReference type="EMBL" id="KAJ4458870.1"/>
    </source>
</evidence>
<evidence type="ECO:0000256" key="1">
    <source>
        <dbReference type="PROSITE-ProRule" id="PRU00182"/>
    </source>
</evidence>
<evidence type="ECO:0000256" key="2">
    <source>
        <dbReference type="SAM" id="MobiDB-lite"/>
    </source>
</evidence>
<accession>A0ABQ8UN11</accession>
<feature type="compositionally biased region" description="Pro residues" evidence="2">
    <location>
        <begin position="1"/>
        <end position="14"/>
    </location>
</feature>
<keyword evidence="1" id="KW-0694">RNA-binding</keyword>
<dbReference type="Proteomes" id="UP001141327">
    <property type="component" value="Unassembled WGS sequence"/>
</dbReference>
<feature type="region of interest" description="Disordered" evidence="2">
    <location>
        <begin position="505"/>
        <end position="567"/>
    </location>
</feature>
<feature type="region of interest" description="Disordered" evidence="2">
    <location>
        <begin position="411"/>
        <end position="459"/>
    </location>
</feature>
<name>A0ABQ8UN11_9EUKA</name>
<feature type="compositionally biased region" description="Low complexity" evidence="2">
    <location>
        <begin position="505"/>
        <end position="530"/>
    </location>
</feature>
<comment type="caution">
    <text evidence="4">The sequence shown here is derived from an EMBL/GenBank/DDBJ whole genome shotgun (WGS) entry which is preliminary data.</text>
</comment>
<feature type="compositionally biased region" description="Pro residues" evidence="2">
    <location>
        <begin position="425"/>
        <end position="436"/>
    </location>
</feature>
<dbReference type="PROSITE" id="PS01129">
    <property type="entry name" value="PSI_RLU"/>
    <property type="match status" value="1"/>
</dbReference>
<protein>
    <submittedName>
        <fullName evidence="4">RNA pseudouridine synthase 7</fullName>
    </submittedName>
</protein>
<dbReference type="Gene3D" id="3.30.2350.10">
    <property type="entry name" value="Pseudouridine synthase"/>
    <property type="match status" value="1"/>
</dbReference>
<evidence type="ECO:0000259" key="3">
    <source>
        <dbReference type="Pfam" id="PF00849"/>
    </source>
</evidence>
<keyword evidence="5" id="KW-1185">Reference proteome</keyword>
<dbReference type="InterPro" id="IPR020103">
    <property type="entry name" value="PsdUridine_synth_cat_dom_sf"/>
</dbReference>